<dbReference type="GO" id="GO:0005737">
    <property type="term" value="C:cytoplasm"/>
    <property type="evidence" value="ECO:0007669"/>
    <property type="project" value="TreeGrafter"/>
</dbReference>
<evidence type="ECO:0000256" key="9">
    <source>
        <dbReference type="ARBA" id="ARBA00048679"/>
    </source>
</evidence>
<evidence type="ECO:0000313" key="11">
    <source>
        <dbReference type="Ensembl" id="ENSZALP00000002631.1"/>
    </source>
</evidence>
<evidence type="ECO:0000256" key="2">
    <source>
        <dbReference type="ARBA" id="ARBA00012513"/>
    </source>
</evidence>
<keyword evidence="6" id="KW-0418">Kinase</keyword>
<dbReference type="Ensembl" id="ENSZALT00000004379.1">
    <property type="protein sequence ID" value="ENSZALP00000002631.1"/>
    <property type="gene ID" value="ENSZALG00000002787.1"/>
</dbReference>
<sequence length="297" mass="32124">AQGDMLPSVLFVCLPGSQGILLEPVRVGSWKVRGSERGVSGGHAALRAGPWRAAAGPGRGCPRRGAALAPLMASRSPQCKGALVSLEPALLWKVSRPGFRGLRAAHGVSAALSGPLVLPAQAAIPDGACGVRSVTPGLEAVRCCSSRGILLLHIKAENILLYLTMGEAKLIDLGCSTILQDTFYIQMSGEPKYSPPEWILFGCYHGQPATIWSLGILLYELVCGHLPFHTNEDIVWVDDFWFLSAECQDLIRWCLCMDPTDRPSLEDLFEHSWTSPLLQSDLCSVPGRTQLDVSRRK</sequence>
<reference evidence="11" key="1">
    <citation type="submission" date="2025-08" db="UniProtKB">
        <authorList>
            <consortium name="Ensembl"/>
        </authorList>
    </citation>
    <scope>IDENTIFICATION</scope>
</reference>
<dbReference type="GO" id="GO:0007346">
    <property type="term" value="P:regulation of mitotic cell cycle"/>
    <property type="evidence" value="ECO:0007669"/>
    <property type="project" value="TreeGrafter"/>
</dbReference>
<dbReference type="Gene3D" id="1.10.510.10">
    <property type="entry name" value="Transferase(Phosphotransferase) domain 1"/>
    <property type="match status" value="1"/>
</dbReference>
<comment type="similarity">
    <text evidence="1">Belongs to the protein kinase superfamily. CAMK Ser/Thr protein kinase family. PIM subfamily.</text>
</comment>
<dbReference type="Pfam" id="PF00069">
    <property type="entry name" value="Pkinase"/>
    <property type="match status" value="1"/>
</dbReference>
<name>A0A8D2M6E9_ZONAL</name>
<evidence type="ECO:0000256" key="3">
    <source>
        <dbReference type="ARBA" id="ARBA00022527"/>
    </source>
</evidence>
<dbReference type="GO" id="GO:0005524">
    <property type="term" value="F:ATP binding"/>
    <property type="evidence" value="ECO:0007669"/>
    <property type="project" value="UniProtKB-KW"/>
</dbReference>
<feature type="domain" description="Protein kinase" evidence="10">
    <location>
        <begin position="1"/>
        <end position="274"/>
    </location>
</feature>
<dbReference type="InterPro" id="IPR000719">
    <property type="entry name" value="Prot_kinase_dom"/>
</dbReference>
<keyword evidence="7" id="KW-0067">ATP-binding</keyword>
<evidence type="ECO:0000256" key="5">
    <source>
        <dbReference type="ARBA" id="ARBA00022741"/>
    </source>
</evidence>
<proteinExistence type="inferred from homology"/>
<accession>A0A8D2M6E9</accession>
<dbReference type="SMART" id="SM00220">
    <property type="entry name" value="S_TKc"/>
    <property type="match status" value="1"/>
</dbReference>
<dbReference type="SUPFAM" id="SSF56112">
    <property type="entry name" value="Protein kinase-like (PK-like)"/>
    <property type="match status" value="1"/>
</dbReference>
<dbReference type="PROSITE" id="PS50011">
    <property type="entry name" value="PROTEIN_KINASE_DOM"/>
    <property type="match status" value="1"/>
</dbReference>
<organism evidence="11 12">
    <name type="scientific">Zonotrichia albicollis</name>
    <name type="common">White-throated sparrow</name>
    <name type="synonym">Fringilla albicollis</name>
    <dbReference type="NCBI Taxonomy" id="44394"/>
    <lineage>
        <taxon>Eukaryota</taxon>
        <taxon>Metazoa</taxon>
        <taxon>Chordata</taxon>
        <taxon>Craniata</taxon>
        <taxon>Vertebrata</taxon>
        <taxon>Euteleostomi</taxon>
        <taxon>Archelosauria</taxon>
        <taxon>Archosauria</taxon>
        <taxon>Dinosauria</taxon>
        <taxon>Saurischia</taxon>
        <taxon>Theropoda</taxon>
        <taxon>Coelurosauria</taxon>
        <taxon>Aves</taxon>
        <taxon>Neognathae</taxon>
        <taxon>Neoaves</taxon>
        <taxon>Telluraves</taxon>
        <taxon>Australaves</taxon>
        <taxon>Passeriformes</taxon>
        <taxon>Passerellidae</taxon>
        <taxon>Zonotrichia</taxon>
    </lineage>
</organism>
<dbReference type="InterPro" id="IPR011009">
    <property type="entry name" value="Kinase-like_dom_sf"/>
</dbReference>
<evidence type="ECO:0000256" key="6">
    <source>
        <dbReference type="ARBA" id="ARBA00022777"/>
    </source>
</evidence>
<dbReference type="Proteomes" id="UP000694413">
    <property type="component" value="Unassembled WGS sequence"/>
</dbReference>
<evidence type="ECO:0000256" key="7">
    <source>
        <dbReference type="ARBA" id="ARBA00022840"/>
    </source>
</evidence>
<evidence type="ECO:0000313" key="12">
    <source>
        <dbReference type="Proteomes" id="UP000694413"/>
    </source>
</evidence>
<keyword evidence="3" id="KW-0723">Serine/threonine-protein kinase</keyword>
<dbReference type="PANTHER" id="PTHR22984:SF11">
    <property type="entry name" value="AURORA KINASE-RELATED"/>
    <property type="match status" value="1"/>
</dbReference>
<evidence type="ECO:0000256" key="4">
    <source>
        <dbReference type="ARBA" id="ARBA00022679"/>
    </source>
</evidence>
<dbReference type="InterPro" id="IPR051138">
    <property type="entry name" value="PIM_Ser/Thr_kinase"/>
</dbReference>
<keyword evidence="4" id="KW-0808">Transferase</keyword>
<dbReference type="EC" id="2.7.11.1" evidence="2"/>
<keyword evidence="5" id="KW-0547">Nucleotide-binding</keyword>
<comment type="catalytic activity">
    <reaction evidence="8">
        <text>L-threonyl-[protein] + ATP = O-phospho-L-threonyl-[protein] + ADP + H(+)</text>
        <dbReference type="Rhea" id="RHEA:46608"/>
        <dbReference type="Rhea" id="RHEA-COMP:11060"/>
        <dbReference type="Rhea" id="RHEA-COMP:11605"/>
        <dbReference type="ChEBI" id="CHEBI:15378"/>
        <dbReference type="ChEBI" id="CHEBI:30013"/>
        <dbReference type="ChEBI" id="CHEBI:30616"/>
        <dbReference type="ChEBI" id="CHEBI:61977"/>
        <dbReference type="ChEBI" id="CHEBI:456216"/>
        <dbReference type="EC" id="2.7.11.1"/>
    </reaction>
</comment>
<evidence type="ECO:0000256" key="1">
    <source>
        <dbReference type="ARBA" id="ARBA00005505"/>
    </source>
</evidence>
<dbReference type="GO" id="GO:0004674">
    <property type="term" value="F:protein serine/threonine kinase activity"/>
    <property type="evidence" value="ECO:0007669"/>
    <property type="project" value="UniProtKB-KW"/>
</dbReference>
<protein>
    <recommendedName>
        <fullName evidence="2">non-specific serine/threonine protein kinase</fullName>
        <ecNumber evidence="2">2.7.11.1</ecNumber>
    </recommendedName>
</protein>
<keyword evidence="12" id="KW-1185">Reference proteome</keyword>
<reference evidence="11" key="2">
    <citation type="submission" date="2025-09" db="UniProtKB">
        <authorList>
            <consortium name="Ensembl"/>
        </authorList>
    </citation>
    <scope>IDENTIFICATION</scope>
</reference>
<dbReference type="AlphaFoldDB" id="A0A8D2M6E9"/>
<evidence type="ECO:0000256" key="8">
    <source>
        <dbReference type="ARBA" id="ARBA00047899"/>
    </source>
</evidence>
<evidence type="ECO:0000259" key="10">
    <source>
        <dbReference type="PROSITE" id="PS50011"/>
    </source>
</evidence>
<comment type="catalytic activity">
    <reaction evidence="9">
        <text>L-seryl-[protein] + ATP = O-phospho-L-seryl-[protein] + ADP + H(+)</text>
        <dbReference type="Rhea" id="RHEA:17989"/>
        <dbReference type="Rhea" id="RHEA-COMP:9863"/>
        <dbReference type="Rhea" id="RHEA-COMP:11604"/>
        <dbReference type="ChEBI" id="CHEBI:15378"/>
        <dbReference type="ChEBI" id="CHEBI:29999"/>
        <dbReference type="ChEBI" id="CHEBI:30616"/>
        <dbReference type="ChEBI" id="CHEBI:83421"/>
        <dbReference type="ChEBI" id="CHEBI:456216"/>
        <dbReference type="EC" id="2.7.11.1"/>
    </reaction>
</comment>
<dbReference type="PANTHER" id="PTHR22984">
    <property type="entry name" value="SERINE/THREONINE-PROTEIN KINASE PIM"/>
    <property type="match status" value="1"/>
</dbReference>
<dbReference type="GO" id="GO:0043066">
    <property type="term" value="P:negative regulation of apoptotic process"/>
    <property type="evidence" value="ECO:0007669"/>
    <property type="project" value="TreeGrafter"/>
</dbReference>